<accession>W2PKB7</accession>
<dbReference type="GeneID" id="20186829"/>
<dbReference type="VEuPathDB" id="FungiDB:PPTG_17889"/>
<dbReference type="RefSeq" id="XP_008914010.1">
    <property type="nucleotide sequence ID" value="XM_008915762.1"/>
</dbReference>
<name>W2PKB7_PHYN3</name>
<reference evidence="1 2" key="2">
    <citation type="submission" date="2013-11" db="EMBL/GenBank/DDBJ databases">
        <title>The Genome Sequence of Phytophthora parasitica INRA-310.</title>
        <authorList>
            <consortium name="The Broad Institute Genomics Platform"/>
            <person name="Russ C."/>
            <person name="Tyler B."/>
            <person name="Panabieres F."/>
            <person name="Shan W."/>
            <person name="Tripathy S."/>
            <person name="Grunwald N."/>
            <person name="Machado M."/>
            <person name="Johnson C.S."/>
            <person name="Arredondo F."/>
            <person name="Hong C."/>
            <person name="Coffey M."/>
            <person name="Young S.K."/>
            <person name="Zeng Q."/>
            <person name="Gargeya S."/>
            <person name="Fitzgerald M."/>
            <person name="Abouelleil A."/>
            <person name="Alvarado L."/>
            <person name="Chapman S.B."/>
            <person name="Gainer-Dewar J."/>
            <person name="Goldberg J."/>
            <person name="Griggs A."/>
            <person name="Gujja S."/>
            <person name="Hansen M."/>
            <person name="Howarth C."/>
            <person name="Imamovic A."/>
            <person name="Ireland A."/>
            <person name="Larimer J."/>
            <person name="McCowan C."/>
            <person name="Murphy C."/>
            <person name="Pearson M."/>
            <person name="Poon T.W."/>
            <person name="Priest M."/>
            <person name="Roberts A."/>
            <person name="Saif S."/>
            <person name="Shea T."/>
            <person name="Sykes S."/>
            <person name="Wortman J."/>
            <person name="Nusbaum C."/>
            <person name="Birren B."/>
        </authorList>
    </citation>
    <scope>NUCLEOTIDE SEQUENCE [LARGE SCALE GENOMIC DNA]</scope>
    <source>
        <strain evidence="1 2">INRA-310</strain>
    </source>
</reference>
<dbReference type="Proteomes" id="UP000018817">
    <property type="component" value="Unassembled WGS sequence"/>
</dbReference>
<gene>
    <name evidence="1" type="ORF">PPTG_17889</name>
</gene>
<evidence type="ECO:0000313" key="2">
    <source>
        <dbReference type="Proteomes" id="UP000018817"/>
    </source>
</evidence>
<reference evidence="2" key="1">
    <citation type="submission" date="2011-12" db="EMBL/GenBank/DDBJ databases">
        <authorList>
            <consortium name="The Broad Institute Genome Sequencing Platform"/>
            <person name="Russ C."/>
            <person name="Tyler B."/>
            <person name="Panabieres F."/>
            <person name="Shan W."/>
            <person name="Tripathy S."/>
            <person name="Grunwald N."/>
            <person name="Machado M."/>
            <person name="Young S.K."/>
            <person name="Zeng Q."/>
            <person name="Gargeya S."/>
            <person name="Fitzgerald M."/>
            <person name="Haas B."/>
            <person name="Abouelleil A."/>
            <person name="Alvarado L."/>
            <person name="Arachchi H.M."/>
            <person name="Berlin A."/>
            <person name="Chapman S.B."/>
            <person name="Gearin G."/>
            <person name="Goldberg J."/>
            <person name="Griggs A."/>
            <person name="Gujja S."/>
            <person name="Hansen M."/>
            <person name="Heiman D."/>
            <person name="Howarth C."/>
            <person name="Larimer J."/>
            <person name="Lui A."/>
            <person name="MacDonald P.J.P."/>
            <person name="McCowen C."/>
            <person name="Montmayeur A."/>
            <person name="Murphy C."/>
            <person name="Neiman D."/>
            <person name="Pearson M."/>
            <person name="Priest M."/>
            <person name="Roberts A."/>
            <person name="Saif S."/>
            <person name="Shea T."/>
            <person name="Sisk P."/>
            <person name="Stolte C."/>
            <person name="Sykes S."/>
            <person name="Wortman J."/>
            <person name="Nusbaum C."/>
            <person name="Birren B."/>
        </authorList>
    </citation>
    <scope>NUCLEOTIDE SEQUENCE [LARGE SCALE GENOMIC DNA]</scope>
    <source>
        <strain evidence="2">INRA-310</strain>
    </source>
</reference>
<dbReference type="EMBL" id="KI669635">
    <property type="protein sequence ID" value="ETN00689.1"/>
    <property type="molecule type" value="Genomic_DNA"/>
</dbReference>
<protein>
    <submittedName>
        <fullName evidence="1">Uncharacterized protein</fullName>
    </submittedName>
</protein>
<organism evidence="1 2">
    <name type="scientific">Phytophthora nicotianae (strain INRA-310)</name>
    <name type="common">Phytophthora parasitica</name>
    <dbReference type="NCBI Taxonomy" id="761204"/>
    <lineage>
        <taxon>Eukaryota</taxon>
        <taxon>Sar</taxon>
        <taxon>Stramenopiles</taxon>
        <taxon>Oomycota</taxon>
        <taxon>Peronosporomycetes</taxon>
        <taxon>Peronosporales</taxon>
        <taxon>Peronosporaceae</taxon>
        <taxon>Phytophthora</taxon>
    </lineage>
</organism>
<sequence length="140" mass="16364">MNSYQQIHNQGHPKFTRKLCKPSARHMSTRRWAQPSTRIKVVPVRKKNARWREEVEGFTWDMNLTEDKQKNEYRKYVEDNIGEDLQAEKLCVFGVENTTDILRAAVEGSNIELRGRTDLLILSDIVMESADYVHDLQDAD</sequence>
<evidence type="ECO:0000313" key="1">
    <source>
        <dbReference type="EMBL" id="ETN00689.1"/>
    </source>
</evidence>
<dbReference type="STRING" id="761204.W2PKB7"/>
<proteinExistence type="predicted"/>
<dbReference type="AlphaFoldDB" id="W2PKB7"/>